<evidence type="ECO:0000313" key="8">
    <source>
        <dbReference type="EMBL" id="KTD46004.1"/>
    </source>
</evidence>
<comment type="similarity">
    <text evidence="6">Belongs to the TVP38/TMEM64 family.</text>
</comment>
<feature type="transmembrane region" description="Helical" evidence="6">
    <location>
        <begin position="174"/>
        <end position="201"/>
    </location>
</feature>
<feature type="domain" description="VTT" evidence="7">
    <location>
        <begin position="78"/>
        <end position="195"/>
    </location>
</feature>
<dbReference type="PATRIC" id="fig|458.5.peg.2921"/>
<accession>A0A0W0XNC8</accession>
<dbReference type="Proteomes" id="UP000054608">
    <property type="component" value="Unassembled WGS sequence"/>
</dbReference>
<gene>
    <name evidence="8" type="primary">merA1_2</name>
    <name evidence="8" type="ORF">Lrub_2801</name>
</gene>
<dbReference type="Pfam" id="PF09335">
    <property type="entry name" value="VTT_dom"/>
    <property type="match status" value="1"/>
</dbReference>
<feature type="transmembrane region" description="Helical" evidence="6">
    <location>
        <begin position="90"/>
        <end position="116"/>
    </location>
</feature>
<proteinExistence type="inferred from homology"/>
<feature type="transmembrane region" description="Helical" evidence="6">
    <location>
        <begin position="59"/>
        <end position="84"/>
    </location>
</feature>
<dbReference type="PANTHER" id="PTHR12677:SF59">
    <property type="entry name" value="GOLGI APPARATUS MEMBRANE PROTEIN TVP38-RELATED"/>
    <property type="match status" value="1"/>
</dbReference>
<sequence>MDNTSTYSSIKTWLYRLSPLLLLLVAAGLFFSLGLHNYLNFEQLQHHHQTLKRWTSSHYVVVTALFMLTYIVTVAISIPGALLLTLTAGLLFGTVLGSIYVAFSATAGAVLLYFAVRFAFMDLMNKKAGGNLAVMRQGFQKNAFTYLLVLRIIPLFPFWLVNIVPALLNVPIKTYIAATFLGILPGTLIYASVGSSLNYLFARNKTPDLTIIFHPHIFLPLLCLGLLILLPVVYRYWFTKTSSAQKAANDDTFE</sequence>
<keyword evidence="2 6" id="KW-1003">Cell membrane</keyword>
<evidence type="ECO:0000313" key="9">
    <source>
        <dbReference type="Proteomes" id="UP000054608"/>
    </source>
</evidence>
<organism evidence="8 9">
    <name type="scientific">Legionella rubrilucens</name>
    <dbReference type="NCBI Taxonomy" id="458"/>
    <lineage>
        <taxon>Bacteria</taxon>
        <taxon>Pseudomonadati</taxon>
        <taxon>Pseudomonadota</taxon>
        <taxon>Gammaproteobacteria</taxon>
        <taxon>Legionellales</taxon>
        <taxon>Legionellaceae</taxon>
        <taxon>Legionella</taxon>
    </lineage>
</organism>
<dbReference type="RefSeq" id="WP_237760823.1">
    <property type="nucleotide sequence ID" value="NZ_CAAAIN010000004.1"/>
</dbReference>
<dbReference type="GO" id="GO:0005886">
    <property type="term" value="C:plasma membrane"/>
    <property type="evidence" value="ECO:0007669"/>
    <property type="project" value="UniProtKB-SubCell"/>
</dbReference>
<dbReference type="PANTHER" id="PTHR12677">
    <property type="entry name" value="GOLGI APPARATUS MEMBRANE PROTEIN TVP38-RELATED"/>
    <property type="match status" value="1"/>
</dbReference>
<comment type="subcellular location">
    <subcellularLocation>
        <location evidence="1 6">Cell membrane</location>
        <topology evidence="1 6">Multi-pass membrane protein</topology>
    </subcellularLocation>
</comment>
<keyword evidence="4 6" id="KW-1133">Transmembrane helix</keyword>
<dbReference type="STRING" id="458.Lrub_2801"/>
<evidence type="ECO:0000256" key="1">
    <source>
        <dbReference type="ARBA" id="ARBA00004651"/>
    </source>
</evidence>
<evidence type="ECO:0000256" key="5">
    <source>
        <dbReference type="ARBA" id="ARBA00023136"/>
    </source>
</evidence>
<protein>
    <recommendedName>
        <fullName evidence="6">TVP38/TMEM64 family membrane protein</fullName>
    </recommendedName>
</protein>
<dbReference type="InterPro" id="IPR015414">
    <property type="entry name" value="TMEM64"/>
</dbReference>
<evidence type="ECO:0000256" key="3">
    <source>
        <dbReference type="ARBA" id="ARBA00022692"/>
    </source>
</evidence>
<keyword evidence="5 6" id="KW-0472">Membrane</keyword>
<keyword evidence="3 6" id="KW-0812">Transmembrane</keyword>
<dbReference type="InterPro" id="IPR032816">
    <property type="entry name" value="VTT_dom"/>
</dbReference>
<feature type="transmembrane region" description="Helical" evidence="6">
    <location>
        <begin position="213"/>
        <end position="234"/>
    </location>
</feature>
<evidence type="ECO:0000256" key="2">
    <source>
        <dbReference type="ARBA" id="ARBA00022475"/>
    </source>
</evidence>
<name>A0A0W0XNC8_9GAMM</name>
<feature type="transmembrane region" description="Helical" evidence="6">
    <location>
        <begin position="20"/>
        <end position="39"/>
    </location>
</feature>
<evidence type="ECO:0000256" key="4">
    <source>
        <dbReference type="ARBA" id="ARBA00022989"/>
    </source>
</evidence>
<dbReference type="EMBL" id="LNYT01000022">
    <property type="protein sequence ID" value="KTD46004.1"/>
    <property type="molecule type" value="Genomic_DNA"/>
</dbReference>
<reference evidence="8 9" key="1">
    <citation type="submission" date="2015-11" db="EMBL/GenBank/DDBJ databases">
        <title>Genomic analysis of 38 Legionella species identifies large and diverse effector repertoires.</title>
        <authorList>
            <person name="Burstein D."/>
            <person name="Amaro F."/>
            <person name="Zusman T."/>
            <person name="Lifshitz Z."/>
            <person name="Cohen O."/>
            <person name="Gilbert J.A."/>
            <person name="Pupko T."/>
            <person name="Shuman H.A."/>
            <person name="Segal G."/>
        </authorList>
    </citation>
    <scope>NUCLEOTIDE SEQUENCE [LARGE SCALE GENOMIC DNA]</scope>
    <source>
        <strain evidence="8 9">WA-270A-C2</strain>
    </source>
</reference>
<evidence type="ECO:0000256" key="6">
    <source>
        <dbReference type="RuleBase" id="RU366058"/>
    </source>
</evidence>
<feature type="transmembrane region" description="Helical" evidence="6">
    <location>
        <begin position="144"/>
        <end position="168"/>
    </location>
</feature>
<comment type="caution">
    <text evidence="8">The sequence shown here is derived from an EMBL/GenBank/DDBJ whole genome shotgun (WGS) entry which is preliminary data.</text>
</comment>
<dbReference type="AlphaFoldDB" id="A0A0W0XNC8"/>
<evidence type="ECO:0000259" key="7">
    <source>
        <dbReference type="Pfam" id="PF09335"/>
    </source>
</evidence>
<keyword evidence="9" id="KW-1185">Reference proteome</keyword>